<reference evidence="2" key="1">
    <citation type="submission" date="2021-08" db="EMBL/GenBank/DDBJ databases">
        <title>Hoeflea bacterium WL0058 sp. nov., isolated from the sediment.</title>
        <authorList>
            <person name="Wang L."/>
            <person name="Zhang D."/>
        </authorList>
    </citation>
    <scope>NUCLEOTIDE SEQUENCE</scope>
    <source>
        <strain evidence="2">WL0058</strain>
    </source>
</reference>
<dbReference type="EMBL" id="JAICBX010000001">
    <property type="protein sequence ID" value="MBW8636851.1"/>
    <property type="molecule type" value="Genomic_DNA"/>
</dbReference>
<proteinExistence type="predicted"/>
<dbReference type="AlphaFoldDB" id="A0AAE2ZII1"/>
<feature type="signal peptide" evidence="1">
    <location>
        <begin position="1"/>
        <end position="29"/>
    </location>
</feature>
<feature type="chain" id="PRO_5042150995" evidence="1">
    <location>
        <begin position="30"/>
        <end position="125"/>
    </location>
</feature>
<keyword evidence="3" id="KW-1185">Reference proteome</keyword>
<evidence type="ECO:0000256" key="1">
    <source>
        <dbReference type="SAM" id="SignalP"/>
    </source>
</evidence>
<dbReference type="PANTHER" id="PTHR37549:SF1">
    <property type="entry name" value="LIPOPROTEIN LPRI"/>
    <property type="match status" value="1"/>
</dbReference>
<protein>
    <submittedName>
        <fullName evidence="2">Uncharacterized protein</fullName>
    </submittedName>
</protein>
<gene>
    <name evidence="2" type="ORF">K1W69_06600</name>
</gene>
<evidence type="ECO:0000313" key="2">
    <source>
        <dbReference type="EMBL" id="MBW8636851.1"/>
    </source>
</evidence>
<evidence type="ECO:0000313" key="3">
    <source>
        <dbReference type="Proteomes" id="UP001196509"/>
    </source>
</evidence>
<dbReference type="Proteomes" id="UP001196509">
    <property type="component" value="Unassembled WGS sequence"/>
</dbReference>
<dbReference type="InterPro" id="IPR052755">
    <property type="entry name" value="Lysozyme_Inhibitor_LprI"/>
</dbReference>
<keyword evidence="1" id="KW-0732">Signal</keyword>
<dbReference type="PANTHER" id="PTHR37549">
    <property type="entry name" value="LIPOPROTEIN LPRI"/>
    <property type="match status" value="1"/>
</dbReference>
<comment type="caution">
    <text evidence="2">The sequence shown here is derived from an EMBL/GenBank/DDBJ whole genome shotgun (WGS) entry which is preliminary data.</text>
</comment>
<organism evidence="2 3">
    <name type="scientific">Flavimaribacter sediminis</name>
    <dbReference type="NCBI Taxonomy" id="2865987"/>
    <lineage>
        <taxon>Bacteria</taxon>
        <taxon>Pseudomonadati</taxon>
        <taxon>Pseudomonadota</taxon>
        <taxon>Alphaproteobacteria</taxon>
        <taxon>Hyphomicrobiales</taxon>
        <taxon>Rhizobiaceae</taxon>
        <taxon>Flavimaribacter</taxon>
    </lineage>
</organism>
<name>A0AAE2ZII1_9HYPH</name>
<sequence length="125" mass="13150">MNTDTIHSLACLTIAIVWTMLSLSGASLAASFDCAKAAAPDEKAICANPDLSALDSEMAGLYYGYKALPLLMGASGIRQDEAEAFLKQRSGCGSDVSCLRSAYTQRISALKSDITEGVKNYCVGN</sequence>
<accession>A0AAE2ZII1</accession>
<dbReference type="RefSeq" id="WP_220227498.1">
    <property type="nucleotide sequence ID" value="NZ_JAICBX010000001.1"/>
</dbReference>
<dbReference type="GO" id="GO:0005576">
    <property type="term" value="C:extracellular region"/>
    <property type="evidence" value="ECO:0007669"/>
    <property type="project" value="TreeGrafter"/>
</dbReference>